<evidence type="ECO:0000259" key="2">
    <source>
        <dbReference type="Pfam" id="PF08639"/>
    </source>
</evidence>
<protein>
    <recommendedName>
        <fullName evidence="2">DNA replication regulator Sld3 C-terminal domain-containing protein</fullName>
    </recommendedName>
</protein>
<feature type="region of interest" description="Disordered" evidence="1">
    <location>
        <begin position="547"/>
        <end position="600"/>
    </location>
</feature>
<proteinExistence type="predicted"/>
<feature type="region of interest" description="Disordered" evidence="1">
    <location>
        <begin position="468"/>
        <end position="529"/>
    </location>
</feature>
<name>A0A9Q5HZ29_SANBA</name>
<dbReference type="Pfam" id="PF08639">
    <property type="entry name" value="Sld3_STD"/>
    <property type="match status" value="1"/>
</dbReference>
<dbReference type="Proteomes" id="UP000757232">
    <property type="component" value="Unassembled WGS sequence"/>
</dbReference>
<evidence type="ECO:0000313" key="3">
    <source>
        <dbReference type="EMBL" id="OCB88629.1"/>
    </source>
</evidence>
<comment type="caution">
    <text evidence="3">The sequence shown here is derived from an EMBL/GenBank/DDBJ whole genome shotgun (WGS) entry which is preliminary data.</text>
</comment>
<sequence length="600" mass="67833">MHSLAPLPYSLEETSPVPWNESAESQLHRDYPFLNQDNSDQDFVIRRYLETLWLPEAFTPLSYLIYSLRRFFFQNSDENSISHPLHSLLEPILLSTRAASDKYRTELVQILADGGGAGEQEEMMMWYTWEYEKTENGEDGTIDEEKWRKAWLERLERREVMIQILLLMLKLSIPGTQLSLTGKKGKKKKNKKQELPPEAIEDRLESYMDKLAVWQLTGTLESLESISQSVSLNHPKAKEDRHWTQFFYEDVVAPLFKTELPEQCELLRSKLFPEQIVSDAEESEAESLLNGRASRAGSRAPSVPRVPHTRAPSMSRLTGPQLQRSRSRSLSVSLAQDEASQRACIVAPKQSLSREVSMSRVFKEKPKAVGRLMSYNDVQKQEPLEKPRIKRDVGMTLVQETPVKRKHLQTAGNGEAAWDTWRRRSESRLAVPSPPATSSSEPGDVCIEDTPVATRVRQVDEVAIDALSPLTPLPDDAPSTMNSAADNVKTRGRKASALKNSLASSRKPRRQLYRPPAVMRKPGHDEHSDESFIDAFKLSKVSLLEGDDNRPMLVSPSPTTRIRRGSRSGLGDGMKGAGLFGKLAEDMGMTTPTKRRTRRQ</sequence>
<keyword evidence="4" id="KW-1185">Reference proteome</keyword>
<feature type="region of interest" description="Disordered" evidence="1">
    <location>
        <begin position="426"/>
        <end position="445"/>
    </location>
</feature>
<accession>A0A9Q5HZ29</accession>
<dbReference type="Gene3D" id="1.20.58.2130">
    <property type="match status" value="1"/>
</dbReference>
<dbReference type="InterPro" id="IPR013948">
    <property type="entry name" value="DNA_replication_reg_Sld3_C"/>
</dbReference>
<dbReference type="AlphaFoldDB" id="A0A9Q5HZ29"/>
<dbReference type="EMBL" id="LNZH02000175">
    <property type="protein sequence ID" value="OCB88629.1"/>
    <property type="molecule type" value="Genomic_DNA"/>
</dbReference>
<gene>
    <name evidence="3" type="ORF">A7U60_g4227</name>
</gene>
<organism evidence="3 4">
    <name type="scientific">Sanghuangporus baumii</name>
    <name type="common">Phellinus baumii</name>
    <dbReference type="NCBI Taxonomy" id="108892"/>
    <lineage>
        <taxon>Eukaryota</taxon>
        <taxon>Fungi</taxon>
        <taxon>Dikarya</taxon>
        <taxon>Basidiomycota</taxon>
        <taxon>Agaricomycotina</taxon>
        <taxon>Agaricomycetes</taxon>
        <taxon>Hymenochaetales</taxon>
        <taxon>Hymenochaetaceae</taxon>
        <taxon>Sanghuangporus</taxon>
    </lineage>
</organism>
<reference evidence="3" key="1">
    <citation type="submission" date="2016-06" db="EMBL/GenBank/DDBJ databases">
        <title>Draft Genome sequence of the fungus Inonotus baumii.</title>
        <authorList>
            <person name="Zhu H."/>
            <person name="Lin W."/>
        </authorList>
    </citation>
    <scope>NUCLEOTIDE SEQUENCE</scope>
    <source>
        <strain evidence="3">821</strain>
    </source>
</reference>
<evidence type="ECO:0000313" key="4">
    <source>
        <dbReference type="Proteomes" id="UP000757232"/>
    </source>
</evidence>
<feature type="compositionally biased region" description="Gly residues" evidence="1">
    <location>
        <begin position="568"/>
        <end position="579"/>
    </location>
</feature>
<evidence type="ECO:0000256" key="1">
    <source>
        <dbReference type="SAM" id="MobiDB-lite"/>
    </source>
</evidence>
<dbReference type="OrthoDB" id="3003917at2759"/>
<feature type="domain" description="DNA replication regulator Sld3 C-terminal" evidence="2">
    <location>
        <begin position="119"/>
        <end position="389"/>
    </location>
</feature>
<feature type="region of interest" description="Disordered" evidence="1">
    <location>
        <begin position="283"/>
        <end position="328"/>
    </location>
</feature>